<dbReference type="Gene3D" id="3.30.70.1020">
    <property type="entry name" value="Trehalose-6-phosphate phosphatase related protein, domain 2"/>
    <property type="match status" value="1"/>
</dbReference>
<dbReference type="GO" id="GO:0003825">
    <property type="term" value="F:alpha,alpha-trehalose-phosphate synthase (UDP-forming) activity"/>
    <property type="evidence" value="ECO:0007669"/>
    <property type="project" value="UniProtKB-EC"/>
</dbReference>
<proteinExistence type="inferred from homology"/>
<dbReference type="Pfam" id="PF00982">
    <property type="entry name" value="Glyco_transf_20"/>
    <property type="match status" value="1"/>
</dbReference>
<comment type="similarity">
    <text evidence="1">In the N-terminal section; belongs to the glycosyltransferase 20 family.</text>
</comment>
<gene>
    <name evidence="8" type="ORF">RJ641_027765</name>
</gene>
<dbReference type="InterPro" id="IPR003337">
    <property type="entry name" value="Trehalose_PPase"/>
</dbReference>
<evidence type="ECO:0000256" key="2">
    <source>
        <dbReference type="ARBA" id="ARBA00006330"/>
    </source>
</evidence>
<reference evidence="8 9" key="1">
    <citation type="submission" date="2023-12" db="EMBL/GenBank/DDBJ databases">
        <title>A high-quality genome assembly for Dillenia turbinata (Dilleniales).</title>
        <authorList>
            <person name="Chanderbali A."/>
        </authorList>
    </citation>
    <scope>NUCLEOTIDE SEQUENCE [LARGE SCALE GENOMIC DNA]</scope>
    <source>
        <strain evidence="8">LSX21</strain>
        <tissue evidence="8">Leaf</tissue>
    </source>
</reference>
<dbReference type="NCBIfam" id="TIGR00685">
    <property type="entry name" value="T6PP"/>
    <property type="match status" value="1"/>
</dbReference>
<dbReference type="AlphaFoldDB" id="A0AAN8W9F9"/>
<dbReference type="GO" id="GO:0005992">
    <property type="term" value="P:trehalose biosynthetic process"/>
    <property type="evidence" value="ECO:0007669"/>
    <property type="project" value="InterPro"/>
</dbReference>
<evidence type="ECO:0000256" key="4">
    <source>
        <dbReference type="ARBA" id="ARBA00022553"/>
    </source>
</evidence>
<dbReference type="PANTHER" id="PTHR10788:SF46">
    <property type="entry name" value="ALPHA,ALPHA-TREHALOSE-PHOSPHATE SYNTHASE [UDP-FORMING] 11-RELATED"/>
    <property type="match status" value="1"/>
</dbReference>
<accession>A0AAN8W9F9</accession>
<dbReference type="CDD" id="cd03788">
    <property type="entry name" value="GT20_TPS"/>
    <property type="match status" value="1"/>
</dbReference>
<evidence type="ECO:0000256" key="6">
    <source>
        <dbReference type="ARBA" id="ARBA00022679"/>
    </source>
</evidence>
<keyword evidence="4" id="KW-0597">Phosphoprotein</keyword>
<dbReference type="EMBL" id="JBAMMX010000004">
    <property type="protein sequence ID" value="KAK6942388.1"/>
    <property type="molecule type" value="Genomic_DNA"/>
</dbReference>
<dbReference type="CDD" id="cd01627">
    <property type="entry name" value="HAD_TPP"/>
    <property type="match status" value="1"/>
</dbReference>
<dbReference type="InterPro" id="IPR001830">
    <property type="entry name" value="Glyco_trans_20"/>
</dbReference>
<dbReference type="NCBIfam" id="TIGR01484">
    <property type="entry name" value="HAD-SF-IIB"/>
    <property type="match status" value="1"/>
</dbReference>
<keyword evidence="9" id="KW-1185">Reference proteome</keyword>
<dbReference type="PANTHER" id="PTHR10788">
    <property type="entry name" value="TREHALOSE-6-PHOSPHATE SYNTHASE"/>
    <property type="match status" value="1"/>
</dbReference>
<dbReference type="GO" id="GO:0004805">
    <property type="term" value="F:trehalose-phosphatase activity"/>
    <property type="evidence" value="ECO:0007669"/>
    <property type="project" value="TreeGrafter"/>
</dbReference>
<comment type="catalytic activity">
    <reaction evidence="7">
        <text>D-glucose 6-phosphate + UDP-alpha-D-glucose = alpha,alpha-trehalose 6-phosphate + UDP + H(+)</text>
        <dbReference type="Rhea" id="RHEA:18889"/>
        <dbReference type="ChEBI" id="CHEBI:15378"/>
        <dbReference type="ChEBI" id="CHEBI:58223"/>
        <dbReference type="ChEBI" id="CHEBI:58429"/>
        <dbReference type="ChEBI" id="CHEBI:58885"/>
        <dbReference type="ChEBI" id="CHEBI:61548"/>
        <dbReference type="EC" id="2.4.1.15"/>
    </reaction>
</comment>
<keyword evidence="6 8" id="KW-0808">Transferase</keyword>
<comment type="similarity">
    <text evidence="2">In the C-terminal section; belongs to the trehalose phosphatase family.</text>
</comment>
<dbReference type="FunFam" id="3.40.50.1000:FF:000052">
    <property type="entry name" value="Alpha,alpha-trehalose-phosphate synthase [UDP-forming] 6"/>
    <property type="match status" value="1"/>
</dbReference>
<evidence type="ECO:0000256" key="5">
    <source>
        <dbReference type="ARBA" id="ARBA00022676"/>
    </source>
</evidence>
<dbReference type="GO" id="GO:0005829">
    <property type="term" value="C:cytosol"/>
    <property type="evidence" value="ECO:0007669"/>
    <property type="project" value="TreeGrafter"/>
</dbReference>
<evidence type="ECO:0000313" key="9">
    <source>
        <dbReference type="Proteomes" id="UP001370490"/>
    </source>
</evidence>
<dbReference type="InterPro" id="IPR023214">
    <property type="entry name" value="HAD_sf"/>
</dbReference>
<evidence type="ECO:0000256" key="7">
    <source>
        <dbReference type="ARBA" id="ARBA00048039"/>
    </source>
</evidence>
<dbReference type="Proteomes" id="UP001370490">
    <property type="component" value="Unassembled WGS sequence"/>
</dbReference>
<protein>
    <recommendedName>
        <fullName evidence="3">alpha,alpha-trehalose-phosphate synthase (UDP-forming)</fullName>
        <ecNumber evidence="3">2.4.1.15</ecNumber>
    </recommendedName>
</protein>
<dbReference type="FunFam" id="3.40.50.2000:FF:000010">
    <property type="entry name" value="Alpha,alpha-trehalose-phosphate synthase"/>
    <property type="match status" value="1"/>
</dbReference>
<dbReference type="Gene3D" id="3.40.50.1000">
    <property type="entry name" value="HAD superfamily/HAD-like"/>
    <property type="match status" value="1"/>
</dbReference>
<dbReference type="InterPro" id="IPR006379">
    <property type="entry name" value="HAD-SF_hydro_IIB"/>
</dbReference>
<dbReference type="FunFam" id="3.40.50.2000:FF:000017">
    <property type="entry name" value="alpha,alpha-trehalose-phosphate synthase [UDP-forming] 6"/>
    <property type="match status" value="1"/>
</dbReference>
<keyword evidence="5" id="KW-0328">Glycosyltransferase</keyword>
<dbReference type="SUPFAM" id="SSF56784">
    <property type="entry name" value="HAD-like"/>
    <property type="match status" value="1"/>
</dbReference>
<comment type="caution">
    <text evidence="8">The sequence shown here is derived from an EMBL/GenBank/DDBJ whole genome shotgun (WGS) entry which is preliminary data.</text>
</comment>
<evidence type="ECO:0000256" key="1">
    <source>
        <dbReference type="ARBA" id="ARBA00005409"/>
    </source>
</evidence>
<dbReference type="FunFam" id="3.40.50.1000:FF:000054">
    <property type="entry name" value="alpha,alpha-trehalose-phosphate synthase [UDP-forming] 6"/>
    <property type="match status" value="1"/>
</dbReference>
<sequence length="852" mass="96715">MLSRSCFDVLNLEDLPSFNPNMNRRIPRVMIDPGIISDFDSNDVSSVCQERRVIVSNQLPLKAFKDSESNKWCFEWDNDALVLQLKDGFPPDVEVIYVGSLKVEVDQSEQDEVAQLLLEKFRCVPSFLPSDIHTKFYHGFCKQYLWPLFHYMLPISPNHGARFDRGLWQSYVSANKIFADKVMEVINPDEDFVWVHDYHLLILPTFLRRRFHRVKLGFFLHSPFPSSEIYRTLPVRDEILKALLNSDLIGFHTFDYARHFLSCCSRMLGLDYESKRGYIGLDYFGRTVSIKILPVGVHMGQLQSVMASSDTAEKVQELKQQFEGKIVLLGIDDMDMFKGITLKFLALEQLLEQHPDYVGTVVLVQIANPARGRGKDFEEVKRETHAVADRINKKFGKSGYNPIVFINQYVPTQDKLAYYAMSECCVVNAVRDGMNLVPYEYTVCRQGSPAIDEALGIQGSSVPKRSVIVVSEFIGCSPSLSGAIRVNPWNIDDVSNAMHLAIRIPDSEKQLRHEKHYRYISSHDVAYWARSFDQDLERACKDHFDRRCWGVGFGLSFRVVALGRNFRKLSVDHIASAYNKSSSHLILLDYDGTMMPQASVDKAPSDEVILLLNSLCSNPKNVVFIVSGRGREPLSKWFSQCEKLGISAEHGYFTRWDRDSEWEVSLLANDFDWKKIAEPVMEQYTETTDGSFIEHKESALVWHHQEADPDFGSCQAKELLDHLENVLANEPVVVKRGQHIVEVKPQGVSKGVAVENLIKTMQTRGKPPDFVLCIGDDRSDEDMFESIANSVGNPPSTAIAEVYASTVGQKPSKAKYYLDDTYDVIKLLQGIASASVRVPKPTQFQVSFEGSL</sequence>
<dbReference type="Gene3D" id="3.40.50.2000">
    <property type="entry name" value="Glycogen Phosphorylase B"/>
    <property type="match status" value="2"/>
</dbReference>
<dbReference type="FunFam" id="3.30.70.1020:FF:000002">
    <property type="entry name" value="Trehalose-6-phosphate synthase 2"/>
    <property type="match status" value="1"/>
</dbReference>
<evidence type="ECO:0000313" key="8">
    <source>
        <dbReference type="EMBL" id="KAK6942388.1"/>
    </source>
</evidence>
<dbReference type="SUPFAM" id="SSF53756">
    <property type="entry name" value="UDP-Glycosyltransferase/glycogen phosphorylase"/>
    <property type="match status" value="1"/>
</dbReference>
<dbReference type="EC" id="2.4.1.15" evidence="3"/>
<name>A0AAN8W9F9_9MAGN</name>
<dbReference type="InterPro" id="IPR036412">
    <property type="entry name" value="HAD-like_sf"/>
</dbReference>
<evidence type="ECO:0000256" key="3">
    <source>
        <dbReference type="ARBA" id="ARBA00012538"/>
    </source>
</evidence>
<organism evidence="8 9">
    <name type="scientific">Dillenia turbinata</name>
    <dbReference type="NCBI Taxonomy" id="194707"/>
    <lineage>
        <taxon>Eukaryota</taxon>
        <taxon>Viridiplantae</taxon>
        <taxon>Streptophyta</taxon>
        <taxon>Embryophyta</taxon>
        <taxon>Tracheophyta</taxon>
        <taxon>Spermatophyta</taxon>
        <taxon>Magnoliopsida</taxon>
        <taxon>eudicotyledons</taxon>
        <taxon>Gunneridae</taxon>
        <taxon>Pentapetalae</taxon>
        <taxon>Dilleniales</taxon>
        <taxon>Dilleniaceae</taxon>
        <taxon>Dillenia</taxon>
    </lineage>
</organism>
<dbReference type="Pfam" id="PF02358">
    <property type="entry name" value="Trehalose_PPase"/>
    <property type="match status" value="1"/>
</dbReference>